<feature type="repeat" description="WD" evidence="7">
    <location>
        <begin position="270"/>
        <end position="311"/>
    </location>
</feature>
<feature type="repeat" description="WD" evidence="7">
    <location>
        <begin position="180"/>
        <end position="221"/>
    </location>
</feature>
<protein>
    <recommendedName>
        <fullName evidence="6">Cleavage stimulation factor 50 kDa subunit</fullName>
    </recommendedName>
</protein>
<dbReference type="GO" id="GO:0005848">
    <property type="term" value="C:mRNA cleavage stimulating factor complex"/>
    <property type="evidence" value="ECO:0007669"/>
    <property type="project" value="InterPro"/>
</dbReference>
<dbReference type="SUPFAM" id="SSF50978">
    <property type="entry name" value="WD40 repeat-like"/>
    <property type="match status" value="1"/>
</dbReference>
<evidence type="ECO:0000256" key="1">
    <source>
        <dbReference type="ARBA" id="ARBA00004123"/>
    </source>
</evidence>
<dbReference type="RefSeq" id="XP_022137259.1">
    <property type="nucleotide sequence ID" value="XM_022281567.1"/>
</dbReference>
<proteinExistence type="predicted"/>
<name>A0A6J1C6R2_MOMCH</name>
<keyword evidence="5" id="KW-0539">Nucleus</keyword>
<dbReference type="GO" id="GO:0031124">
    <property type="term" value="P:mRNA 3'-end processing"/>
    <property type="evidence" value="ECO:0007669"/>
    <property type="project" value="InterPro"/>
</dbReference>
<keyword evidence="4" id="KW-0677">Repeat</keyword>
<evidence type="ECO:0000313" key="9">
    <source>
        <dbReference type="RefSeq" id="XP_022137259.1"/>
    </source>
</evidence>
<dbReference type="FunFam" id="2.130.10.10:FF:000736">
    <property type="entry name" value="Cleavage stimulation factor subunit 50"/>
    <property type="match status" value="1"/>
</dbReference>
<dbReference type="SMART" id="SM00320">
    <property type="entry name" value="WD40"/>
    <property type="match status" value="6"/>
</dbReference>
<evidence type="ECO:0000256" key="3">
    <source>
        <dbReference type="ARBA" id="ARBA00022664"/>
    </source>
</evidence>
<dbReference type="Pfam" id="PF00400">
    <property type="entry name" value="WD40"/>
    <property type="match status" value="6"/>
</dbReference>
<evidence type="ECO:0000256" key="2">
    <source>
        <dbReference type="ARBA" id="ARBA00022574"/>
    </source>
</evidence>
<comment type="subcellular location">
    <subcellularLocation>
        <location evidence="1">Nucleus</location>
    </subcellularLocation>
</comment>
<dbReference type="GO" id="GO:0003723">
    <property type="term" value="F:RNA binding"/>
    <property type="evidence" value="ECO:0007669"/>
    <property type="project" value="TreeGrafter"/>
</dbReference>
<dbReference type="PROSITE" id="PS00678">
    <property type="entry name" value="WD_REPEATS_1"/>
    <property type="match status" value="1"/>
</dbReference>
<keyword evidence="3" id="KW-0507">mRNA processing</keyword>
<dbReference type="InterPro" id="IPR020472">
    <property type="entry name" value="WD40_PAC1"/>
</dbReference>
<keyword evidence="2 7" id="KW-0853">WD repeat</keyword>
<dbReference type="AlphaFoldDB" id="A0A6J1C6R2"/>
<keyword evidence="8" id="KW-1185">Reference proteome</keyword>
<dbReference type="PANTHER" id="PTHR44133">
    <property type="entry name" value="CLEAVAGE STIMULATION FACTOR SUBUNIT 1"/>
    <property type="match status" value="1"/>
</dbReference>
<dbReference type="CDD" id="cd00200">
    <property type="entry name" value="WD40"/>
    <property type="match status" value="1"/>
</dbReference>
<dbReference type="InterPro" id="IPR001680">
    <property type="entry name" value="WD40_rpt"/>
</dbReference>
<reference evidence="9" key="1">
    <citation type="submission" date="2025-08" db="UniProtKB">
        <authorList>
            <consortium name="RefSeq"/>
        </authorList>
    </citation>
    <scope>IDENTIFICATION</scope>
    <source>
        <strain evidence="9">OHB3-1</strain>
    </source>
</reference>
<dbReference type="PROSITE" id="PS50082">
    <property type="entry name" value="WD_REPEATS_2"/>
    <property type="match status" value="4"/>
</dbReference>
<dbReference type="PANTHER" id="PTHR44133:SF2">
    <property type="entry name" value="CLEAVAGE STIMULATION FACTOR SUBUNIT 1"/>
    <property type="match status" value="1"/>
</dbReference>
<dbReference type="PRINTS" id="PR00320">
    <property type="entry name" value="GPROTEINBRPT"/>
</dbReference>
<dbReference type="KEGG" id="mcha:111008763"/>
<dbReference type="GeneID" id="111008763"/>
<evidence type="ECO:0000256" key="4">
    <source>
        <dbReference type="ARBA" id="ARBA00022737"/>
    </source>
</evidence>
<dbReference type="InterPro" id="IPR019775">
    <property type="entry name" value="WD40_repeat_CS"/>
</dbReference>
<dbReference type="InterPro" id="IPR015943">
    <property type="entry name" value="WD40/YVTN_repeat-like_dom_sf"/>
</dbReference>
<dbReference type="InterPro" id="IPR044633">
    <property type="entry name" value="CstF1-like"/>
</dbReference>
<evidence type="ECO:0000313" key="8">
    <source>
        <dbReference type="Proteomes" id="UP000504603"/>
    </source>
</evidence>
<sequence>MEGSFEQTLQDGKLYRQLNSLIVAHLRDHNLTQAASAAASATMTPLNVDVPRNKLMELVAKGLAVEKDETLRGNSASALYEFGSSVPTSYGSALASRTSAIDFSAVQDTKGSSKNFPKHETRHLSEHKNVARCARFSPDGRFVATGSADMSIKLFEVAKIKQMMLPDAKDGPVRPVIRTFYDHIQPINDLDFHPQNTVLISGAKDHTIKFFDFSKLTAKKAFRVIQDTHNVRSISLHPSGDYLLAGTDHPIAHLYDVNTFQCFLSANVPEIGSNGAINQVRYSATGSMYVTASKDGAVRLWDGVSAKCIRLIASAHAAAEATSAKFTKDERFVLSCGKDSTVKLWDVGTGRLVKQYVGATHMQLRCQAVFNDTEEFVLSIDEPSNEIVIWDALTAERVARWPSNHVGVPRWLEHSPTESAFISCGTDKSIRFWKESL</sequence>
<evidence type="ECO:0000256" key="7">
    <source>
        <dbReference type="PROSITE-ProRule" id="PRU00221"/>
    </source>
</evidence>
<dbReference type="InterPro" id="IPR036322">
    <property type="entry name" value="WD40_repeat_dom_sf"/>
</dbReference>
<dbReference type="Gene3D" id="2.130.10.10">
    <property type="entry name" value="YVTN repeat-like/Quinoprotein amine dehydrogenase"/>
    <property type="match status" value="1"/>
</dbReference>
<dbReference type="Proteomes" id="UP000504603">
    <property type="component" value="Unplaced"/>
</dbReference>
<feature type="repeat" description="WD" evidence="7">
    <location>
        <begin position="322"/>
        <end position="355"/>
    </location>
</feature>
<dbReference type="OrthoDB" id="538223at2759"/>
<organism evidence="8 9">
    <name type="scientific">Momordica charantia</name>
    <name type="common">Bitter gourd</name>
    <name type="synonym">Balsam pear</name>
    <dbReference type="NCBI Taxonomy" id="3673"/>
    <lineage>
        <taxon>Eukaryota</taxon>
        <taxon>Viridiplantae</taxon>
        <taxon>Streptophyta</taxon>
        <taxon>Embryophyta</taxon>
        <taxon>Tracheophyta</taxon>
        <taxon>Spermatophyta</taxon>
        <taxon>Magnoliopsida</taxon>
        <taxon>eudicotyledons</taxon>
        <taxon>Gunneridae</taxon>
        <taxon>Pentapetalae</taxon>
        <taxon>rosids</taxon>
        <taxon>fabids</taxon>
        <taxon>Cucurbitales</taxon>
        <taxon>Cucurbitaceae</taxon>
        <taxon>Momordiceae</taxon>
        <taxon>Momordica</taxon>
    </lineage>
</organism>
<dbReference type="PROSITE" id="PS50294">
    <property type="entry name" value="WD_REPEATS_REGION"/>
    <property type="match status" value="3"/>
</dbReference>
<evidence type="ECO:0000256" key="5">
    <source>
        <dbReference type="ARBA" id="ARBA00023242"/>
    </source>
</evidence>
<feature type="repeat" description="WD" evidence="7">
    <location>
        <begin position="124"/>
        <end position="165"/>
    </location>
</feature>
<gene>
    <name evidence="9" type="primary">LOC111008763</name>
</gene>
<evidence type="ECO:0000256" key="6">
    <source>
        <dbReference type="ARBA" id="ARBA00029851"/>
    </source>
</evidence>
<accession>A0A6J1C6R2</accession>